<dbReference type="EMBL" id="AP021906">
    <property type="protein sequence ID" value="BBP89759.1"/>
    <property type="molecule type" value="Genomic_DNA"/>
</dbReference>
<evidence type="ECO:0000313" key="4">
    <source>
        <dbReference type="Proteomes" id="UP000464658"/>
    </source>
</evidence>
<dbReference type="SUPFAM" id="SSF52833">
    <property type="entry name" value="Thioredoxin-like"/>
    <property type="match status" value="1"/>
</dbReference>
<dbReference type="InterPro" id="IPR001853">
    <property type="entry name" value="DSBA-like_thioredoxin_dom"/>
</dbReference>
<dbReference type="GO" id="GO:0016491">
    <property type="term" value="F:oxidoreductase activity"/>
    <property type="evidence" value="ECO:0007669"/>
    <property type="project" value="InterPro"/>
</dbReference>
<gene>
    <name evidence="3" type="ORF">BsIDN1_33770</name>
</gene>
<accession>A0A5S9MCS8</accession>
<dbReference type="Gene3D" id="3.40.30.10">
    <property type="entry name" value="Glutaredoxin"/>
    <property type="match status" value="1"/>
</dbReference>
<protein>
    <recommendedName>
        <fullName evidence="2">DSBA-like thioredoxin domain-containing protein</fullName>
    </recommendedName>
</protein>
<name>A0A5S9MCS8_BACIA</name>
<evidence type="ECO:0000313" key="3">
    <source>
        <dbReference type="EMBL" id="BBP89759.1"/>
    </source>
</evidence>
<feature type="domain" description="DSBA-like thioredoxin" evidence="2">
    <location>
        <begin position="4"/>
        <end position="56"/>
    </location>
</feature>
<feature type="region of interest" description="Disordered" evidence="1">
    <location>
        <begin position="66"/>
        <end position="89"/>
    </location>
</feature>
<evidence type="ECO:0000259" key="2">
    <source>
        <dbReference type="Pfam" id="PF01323"/>
    </source>
</evidence>
<dbReference type="AlphaFoldDB" id="A0A5S9MCS8"/>
<evidence type="ECO:0000256" key="1">
    <source>
        <dbReference type="SAM" id="MobiDB-lite"/>
    </source>
</evidence>
<proteinExistence type="predicted"/>
<dbReference type="Pfam" id="PF01323">
    <property type="entry name" value="DSBA"/>
    <property type="match status" value="1"/>
</dbReference>
<reference evidence="3 4" key="1">
    <citation type="submission" date="2019-12" db="EMBL/GenBank/DDBJ databases">
        <title>Full genome sequence of a Bacillus safensis strain isolated from commercially available natto in Indonesia.</title>
        <authorList>
            <person name="Yoshida M."/>
            <person name="Uomi M."/>
            <person name="Waturangi D."/>
            <person name="Ekaputri J.J."/>
            <person name="Setiamarga D.H.E."/>
        </authorList>
    </citation>
    <scope>NUCLEOTIDE SEQUENCE [LARGE SCALE GENOMIC DNA]</scope>
    <source>
        <strain evidence="3 4">IDN1</strain>
    </source>
</reference>
<dbReference type="Proteomes" id="UP000464658">
    <property type="component" value="Chromosome"/>
</dbReference>
<sequence length="89" mass="10626">MMKVEIWSDFVCPFCYIGKRQFEIGLEQFEYKEEVEVLFRHFQLDPYAKKKNRTGMDIHQVLSSKHGVPYEKSKSTEQSIETESKKMLD</sequence>
<dbReference type="InterPro" id="IPR036249">
    <property type="entry name" value="Thioredoxin-like_sf"/>
</dbReference>
<organism evidence="3 4">
    <name type="scientific">Bacillus safensis</name>
    <dbReference type="NCBI Taxonomy" id="561879"/>
    <lineage>
        <taxon>Bacteria</taxon>
        <taxon>Bacillati</taxon>
        <taxon>Bacillota</taxon>
        <taxon>Bacilli</taxon>
        <taxon>Bacillales</taxon>
        <taxon>Bacillaceae</taxon>
        <taxon>Bacillus</taxon>
    </lineage>
</organism>